<dbReference type="OrthoDB" id="10258882at2759"/>
<comment type="similarity">
    <text evidence="2">Belongs to the CDC45 family.</text>
</comment>
<dbReference type="GO" id="GO:1902977">
    <property type="term" value="P:mitotic DNA replication preinitiation complex assembly"/>
    <property type="evidence" value="ECO:0007669"/>
    <property type="project" value="TreeGrafter"/>
</dbReference>
<evidence type="ECO:0000256" key="4">
    <source>
        <dbReference type="ARBA" id="ARBA00023242"/>
    </source>
</evidence>
<evidence type="ECO:0000256" key="3">
    <source>
        <dbReference type="ARBA" id="ARBA00022705"/>
    </source>
</evidence>
<dbReference type="PANTHER" id="PTHR10507:SF0">
    <property type="entry name" value="CELL DIVISION CONTROL PROTEIN 45 HOMOLOG"/>
    <property type="match status" value="1"/>
</dbReference>
<evidence type="ECO:0000313" key="7">
    <source>
        <dbReference type="Proteomes" id="UP000729402"/>
    </source>
</evidence>
<dbReference type="GO" id="GO:0003688">
    <property type="term" value="F:DNA replication origin binding"/>
    <property type="evidence" value="ECO:0007669"/>
    <property type="project" value="TreeGrafter"/>
</dbReference>
<sequence length="185" mass="20246">MINGAVLSEPAVVAATSPLTQTRGGGGSVSLDLGIAFATGGAQMDVRVCISLTDQFVHERIINERYQAAVMELEQHINESGNLDPSGIGSVVTLKDDTKIHATKSSCIAYEDEPRLMLLREWSLLDSKELHVDASTSDTKLLEHIYSPENSLDIPWEFMEANMKKVLHSCSSRSLFFGVDVNFMS</sequence>
<dbReference type="PANTHER" id="PTHR10507">
    <property type="entry name" value="CDC45-RELATED PROTEIN"/>
    <property type="match status" value="1"/>
</dbReference>
<dbReference type="Proteomes" id="UP000729402">
    <property type="component" value="Unassembled WGS sequence"/>
</dbReference>
<reference evidence="6" key="1">
    <citation type="journal article" date="2021" name="bioRxiv">
        <title>Whole Genome Assembly and Annotation of Northern Wild Rice, Zizania palustris L., Supports a Whole Genome Duplication in the Zizania Genus.</title>
        <authorList>
            <person name="Haas M."/>
            <person name="Kono T."/>
            <person name="Macchietto M."/>
            <person name="Millas R."/>
            <person name="McGilp L."/>
            <person name="Shao M."/>
            <person name="Duquette J."/>
            <person name="Hirsch C.N."/>
            <person name="Kimball J."/>
        </authorList>
    </citation>
    <scope>NUCLEOTIDE SEQUENCE</scope>
    <source>
        <tissue evidence="6">Fresh leaf tissue</tissue>
    </source>
</reference>
<dbReference type="InterPro" id="IPR003874">
    <property type="entry name" value="CDC45"/>
</dbReference>
<dbReference type="GO" id="GO:0003682">
    <property type="term" value="F:chromatin binding"/>
    <property type="evidence" value="ECO:0007669"/>
    <property type="project" value="TreeGrafter"/>
</dbReference>
<comment type="caution">
    <text evidence="6">The sequence shown here is derived from an EMBL/GenBank/DDBJ whole genome shotgun (WGS) entry which is preliminary data.</text>
</comment>
<dbReference type="GO" id="GO:0031261">
    <property type="term" value="C:DNA replication preinitiation complex"/>
    <property type="evidence" value="ECO:0007669"/>
    <property type="project" value="TreeGrafter"/>
</dbReference>
<dbReference type="AlphaFoldDB" id="A0A8J5W0X9"/>
<keyword evidence="3" id="KW-0235">DNA replication</keyword>
<dbReference type="Pfam" id="PF02724">
    <property type="entry name" value="CDC45"/>
    <property type="match status" value="1"/>
</dbReference>
<accession>A0A8J5W0X9</accession>
<evidence type="ECO:0000256" key="1">
    <source>
        <dbReference type="ARBA" id="ARBA00004123"/>
    </source>
</evidence>
<dbReference type="EMBL" id="JAAALK010000284">
    <property type="protein sequence ID" value="KAG8068763.1"/>
    <property type="molecule type" value="Genomic_DNA"/>
</dbReference>
<dbReference type="GO" id="GO:0000727">
    <property type="term" value="P:double-strand break repair via break-induced replication"/>
    <property type="evidence" value="ECO:0007669"/>
    <property type="project" value="TreeGrafter"/>
</dbReference>
<keyword evidence="7" id="KW-1185">Reference proteome</keyword>
<gene>
    <name evidence="6" type="ORF">GUJ93_ZPchr0005g15419</name>
</gene>
<evidence type="ECO:0000256" key="2">
    <source>
        <dbReference type="ARBA" id="ARBA00010727"/>
    </source>
</evidence>
<keyword evidence="4" id="KW-0539">Nucleus</keyword>
<dbReference type="GO" id="GO:0006270">
    <property type="term" value="P:DNA replication initiation"/>
    <property type="evidence" value="ECO:0007669"/>
    <property type="project" value="InterPro"/>
</dbReference>
<organism evidence="6 7">
    <name type="scientific">Zizania palustris</name>
    <name type="common">Northern wild rice</name>
    <dbReference type="NCBI Taxonomy" id="103762"/>
    <lineage>
        <taxon>Eukaryota</taxon>
        <taxon>Viridiplantae</taxon>
        <taxon>Streptophyta</taxon>
        <taxon>Embryophyta</taxon>
        <taxon>Tracheophyta</taxon>
        <taxon>Spermatophyta</taxon>
        <taxon>Magnoliopsida</taxon>
        <taxon>Liliopsida</taxon>
        <taxon>Poales</taxon>
        <taxon>Poaceae</taxon>
        <taxon>BOP clade</taxon>
        <taxon>Oryzoideae</taxon>
        <taxon>Oryzeae</taxon>
        <taxon>Zizaniinae</taxon>
        <taxon>Zizania</taxon>
    </lineage>
</organism>
<proteinExistence type="inferred from homology"/>
<name>A0A8J5W0X9_ZIZPA</name>
<keyword evidence="5" id="KW-0131">Cell cycle</keyword>
<protein>
    <submittedName>
        <fullName evidence="6">Uncharacterized protein</fullName>
    </submittedName>
</protein>
<comment type="subcellular location">
    <subcellularLocation>
        <location evidence="1">Nucleus</location>
    </subcellularLocation>
</comment>
<dbReference type="GO" id="GO:0003697">
    <property type="term" value="F:single-stranded DNA binding"/>
    <property type="evidence" value="ECO:0007669"/>
    <property type="project" value="TreeGrafter"/>
</dbReference>
<reference evidence="6" key="2">
    <citation type="submission" date="2021-02" db="EMBL/GenBank/DDBJ databases">
        <authorList>
            <person name="Kimball J.A."/>
            <person name="Haas M.W."/>
            <person name="Macchietto M."/>
            <person name="Kono T."/>
            <person name="Duquette J."/>
            <person name="Shao M."/>
        </authorList>
    </citation>
    <scope>NUCLEOTIDE SEQUENCE</scope>
    <source>
        <tissue evidence="6">Fresh leaf tissue</tissue>
    </source>
</reference>
<evidence type="ECO:0000256" key="5">
    <source>
        <dbReference type="ARBA" id="ARBA00023306"/>
    </source>
</evidence>
<evidence type="ECO:0000313" key="6">
    <source>
        <dbReference type="EMBL" id="KAG8068763.1"/>
    </source>
</evidence>